<dbReference type="EMBL" id="CP061799">
    <property type="protein sequence ID" value="QTA79259.1"/>
    <property type="molecule type" value="Genomic_DNA"/>
</dbReference>
<accession>A0A975GFK1</accession>
<reference evidence="1" key="1">
    <citation type="journal article" date="2021" name="Microb. Physiol.">
        <title>Proteogenomic Insights into the Physiology of Marine, Sulfate-Reducing, Filamentous Desulfonema limicola and Desulfonema magnum.</title>
        <authorList>
            <person name="Schnaars V."/>
            <person name="Wohlbrand L."/>
            <person name="Scheve S."/>
            <person name="Hinrichs C."/>
            <person name="Reinhardt R."/>
            <person name="Rabus R."/>
        </authorList>
    </citation>
    <scope>NUCLEOTIDE SEQUENCE</scope>
    <source>
        <strain evidence="1">5ac10</strain>
    </source>
</reference>
<evidence type="ECO:0000313" key="1">
    <source>
        <dbReference type="EMBL" id="QTA79259.1"/>
    </source>
</evidence>
<dbReference type="Proteomes" id="UP000663720">
    <property type="component" value="Chromosome"/>
</dbReference>
<keyword evidence="2" id="KW-1185">Reference proteome</keyword>
<dbReference type="InterPro" id="IPR008792">
    <property type="entry name" value="PQQD"/>
</dbReference>
<sequence>MQTNDIKQEINKLIVNPFVVLRQEFDDWAILFNPENADAFGVNPAGVLIWKMLDKKQGLENIVNQIKEIFDQVPDNVEREILEFINLLADHGFLGQETVKL</sequence>
<dbReference type="AlphaFoldDB" id="A0A975GFK1"/>
<name>A0A975GFK1_9BACT</name>
<dbReference type="KEGG" id="dli:dnl_15150"/>
<evidence type="ECO:0000313" key="2">
    <source>
        <dbReference type="Proteomes" id="UP000663720"/>
    </source>
</evidence>
<dbReference type="Pfam" id="PF05402">
    <property type="entry name" value="PqqD"/>
    <property type="match status" value="1"/>
</dbReference>
<proteinExistence type="predicted"/>
<organism evidence="1 2">
    <name type="scientific">Desulfonema limicola</name>
    <dbReference type="NCBI Taxonomy" id="45656"/>
    <lineage>
        <taxon>Bacteria</taxon>
        <taxon>Pseudomonadati</taxon>
        <taxon>Thermodesulfobacteriota</taxon>
        <taxon>Desulfobacteria</taxon>
        <taxon>Desulfobacterales</taxon>
        <taxon>Desulfococcaceae</taxon>
        <taxon>Desulfonema</taxon>
    </lineage>
</organism>
<protein>
    <submittedName>
        <fullName evidence="1">Coenzyme PQQ synthesis protein domain-containing protein</fullName>
    </submittedName>
</protein>
<dbReference type="InterPro" id="IPR041881">
    <property type="entry name" value="PqqD_sf"/>
</dbReference>
<dbReference type="Gene3D" id="1.10.10.1150">
    <property type="entry name" value="Coenzyme PQQ synthesis protein D (PqqD)"/>
    <property type="match status" value="1"/>
</dbReference>
<gene>
    <name evidence="1" type="ORF">dnl_15150</name>
</gene>
<dbReference type="RefSeq" id="WP_207691027.1">
    <property type="nucleotide sequence ID" value="NZ_CP061799.1"/>
</dbReference>